<dbReference type="Gramene" id="Mp4g14740.1">
    <property type="protein sequence ID" value="Mp4g14740.1.cds1"/>
    <property type="gene ID" value="Mp4g14740"/>
</dbReference>
<organism evidence="1 2">
    <name type="scientific">Marchantia polymorpha</name>
    <name type="common">Common liverwort</name>
    <name type="synonym">Marchantia aquatica</name>
    <dbReference type="NCBI Taxonomy" id="3197"/>
    <lineage>
        <taxon>Eukaryota</taxon>
        <taxon>Viridiplantae</taxon>
        <taxon>Streptophyta</taxon>
        <taxon>Embryophyta</taxon>
        <taxon>Marchantiophyta</taxon>
        <taxon>Marchantiopsida</taxon>
        <taxon>Marchantiidae</taxon>
        <taxon>Marchantiales</taxon>
        <taxon>Marchantiaceae</taxon>
        <taxon>Marchantia</taxon>
    </lineage>
</organism>
<name>A0A2R6WNU9_MARPO</name>
<accession>A0A2R6WNU9</accession>
<protein>
    <submittedName>
        <fullName evidence="1">Uncharacterized protein</fullName>
    </submittedName>
</protein>
<evidence type="ECO:0000313" key="1">
    <source>
        <dbReference type="EMBL" id="PTQ35531.1"/>
    </source>
</evidence>
<dbReference type="Proteomes" id="UP000244005">
    <property type="component" value="Unassembled WGS sequence"/>
</dbReference>
<sequence>MKGGGRARQMPRVTRHKSVDNLGHMTKNLVDTGMRYVFRTKLLECIRLRGLGPELVTEHKRRDQYLT</sequence>
<dbReference type="AlphaFoldDB" id="A0A2R6WNU9"/>
<evidence type="ECO:0000313" key="2">
    <source>
        <dbReference type="Proteomes" id="UP000244005"/>
    </source>
</evidence>
<reference evidence="2" key="1">
    <citation type="journal article" date="2017" name="Cell">
        <title>Insights into land plant evolution garnered from the Marchantia polymorpha genome.</title>
        <authorList>
            <person name="Bowman J.L."/>
            <person name="Kohchi T."/>
            <person name="Yamato K.T."/>
            <person name="Jenkins J."/>
            <person name="Shu S."/>
            <person name="Ishizaki K."/>
            <person name="Yamaoka S."/>
            <person name="Nishihama R."/>
            <person name="Nakamura Y."/>
            <person name="Berger F."/>
            <person name="Adam C."/>
            <person name="Aki S.S."/>
            <person name="Althoff F."/>
            <person name="Araki T."/>
            <person name="Arteaga-Vazquez M.A."/>
            <person name="Balasubrmanian S."/>
            <person name="Barry K."/>
            <person name="Bauer D."/>
            <person name="Boehm C.R."/>
            <person name="Briginshaw L."/>
            <person name="Caballero-Perez J."/>
            <person name="Catarino B."/>
            <person name="Chen F."/>
            <person name="Chiyoda S."/>
            <person name="Chovatia M."/>
            <person name="Davies K.M."/>
            <person name="Delmans M."/>
            <person name="Demura T."/>
            <person name="Dierschke T."/>
            <person name="Dolan L."/>
            <person name="Dorantes-Acosta A.E."/>
            <person name="Eklund D.M."/>
            <person name="Florent S.N."/>
            <person name="Flores-Sandoval E."/>
            <person name="Fujiyama A."/>
            <person name="Fukuzawa H."/>
            <person name="Galik B."/>
            <person name="Grimanelli D."/>
            <person name="Grimwood J."/>
            <person name="Grossniklaus U."/>
            <person name="Hamada T."/>
            <person name="Haseloff J."/>
            <person name="Hetherington A.J."/>
            <person name="Higo A."/>
            <person name="Hirakawa Y."/>
            <person name="Hundley H.N."/>
            <person name="Ikeda Y."/>
            <person name="Inoue K."/>
            <person name="Inoue S.I."/>
            <person name="Ishida S."/>
            <person name="Jia Q."/>
            <person name="Kakita M."/>
            <person name="Kanazawa T."/>
            <person name="Kawai Y."/>
            <person name="Kawashima T."/>
            <person name="Kennedy M."/>
            <person name="Kinose K."/>
            <person name="Kinoshita T."/>
            <person name="Kohara Y."/>
            <person name="Koide E."/>
            <person name="Komatsu K."/>
            <person name="Kopischke S."/>
            <person name="Kubo M."/>
            <person name="Kyozuka J."/>
            <person name="Lagercrantz U."/>
            <person name="Lin S.S."/>
            <person name="Lindquist E."/>
            <person name="Lipzen A.M."/>
            <person name="Lu C.W."/>
            <person name="De Luna E."/>
            <person name="Martienssen R.A."/>
            <person name="Minamino N."/>
            <person name="Mizutani M."/>
            <person name="Mizutani M."/>
            <person name="Mochizuki N."/>
            <person name="Monte I."/>
            <person name="Mosher R."/>
            <person name="Nagasaki H."/>
            <person name="Nakagami H."/>
            <person name="Naramoto S."/>
            <person name="Nishitani K."/>
            <person name="Ohtani M."/>
            <person name="Okamoto T."/>
            <person name="Okumura M."/>
            <person name="Phillips J."/>
            <person name="Pollak B."/>
            <person name="Reinders A."/>
            <person name="Rovekamp M."/>
            <person name="Sano R."/>
            <person name="Sawa S."/>
            <person name="Schmid M.W."/>
            <person name="Shirakawa M."/>
            <person name="Solano R."/>
            <person name="Spunde A."/>
            <person name="Suetsugu N."/>
            <person name="Sugano S."/>
            <person name="Sugiyama A."/>
            <person name="Sun R."/>
            <person name="Suzuki Y."/>
            <person name="Takenaka M."/>
            <person name="Takezawa D."/>
            <person name="Tomogane H."/>
            <person name="Tsuzuki M."/>
            <person name="Ueda T."/>
            <person name="Umeda M."/>
            <person name="Ward J.M."/>
            <person name="Watanabe Y."/>
            <person name="Yazaki K."/>
            <person name="Yokoyama R."/>
            <person name="Yoshitake Y."/>
            <person name="Yotsui I."/>
            <person name="Zachgo S."/>
            <person name="Schmutz J."/>
        </authorList>
    </citation>
    <scope>NUCLEOTIDE SEQUENCE [LARGE SCALE GENOMIC DNA]</scope>
    <source>
        <strain evidence="2">Tak-1</strain>
    </source>
</reference>
<gene>
    <name evidence="1" type="ORF">MARPO_0070s0007</name>
</gene>
<proteinExistence type="predicted"/>
<dbReference type="EMBL" id="KZ772742">
    <property type="protein sequence ID" value="PTQ35531.1"/>
    <property type="molecule type" value="Genomic_DNA"/>
</dbReference>
<keyword evidence="2" id="KW-1185">Reference proteome</keyword>